<evidence type="ECO:0000256" key="2">
    <source>
        <dbReference type="ARBA" id="ARBA00023015"/>
    </source>
</evidence>
<reference evidence="8" key="1">
    <citation type="submission" date="2023-01" db="EMBL/GenBank/DDBJ databases">
        <title>The diversity of Class Acidimicrobiia in South China Sea sediment environments and the proposal of Iamia marina sp. nov., a novel species of the genus Iamia.</title>
        <authorList>
            <person name="He Y."/>
            <person name="Tian X."/>
        </authorList>
    </citation>
    <scope>NUCLEOTIDE SEQUENCE</scope>
    <source>
        <strain evidence="8">DSM 19957</strain>
    </source>
</reference>
<evidence type="ECO:0000313" key="8">
    <source>
        <dbReference type="EMBL" id="WCO67095.1"/>
    </source>
</evidence>
<dbReference type="KEGG" id="ima:PO878_21640"/>
<dbReference type="RefSeq" id="WP_272736617.1">
    <property type="nucleotide sequence ID" value="NZ_CP116942.1"/>
</dbReference>
<dbReference type="InterPro" id="IPR013249">
    <property type="entry name" value="RNA_pol_sigma70_r4_t2"/>
</dbReference>
<organism evidence="8 9">
    <name type="scientific">Iamia majanohamensis</name>
    <dbReference type="NCBI Taxonomy" id="467976"/>
    <lineage>
        <taxon>Bacteria</taxon>
        <taxon>Bacillati</taxon>
        <taxon>Actinomycetota</taxon>
        <taxon>Acidimicrobiia</taxon>
        <taxon>Acidimicrobiales</taxon>
        <taxon>Iamiaceae</taxon>
        <taxon>Iamia</taxon>
    </lineage>
</organism>
<keyword evidence="9" id="KW-1185">Reference proteome</keyword>
<sequence>MTDEEQLWGRDPDPDADLLAAARDGDRQALDALLRRHEERLHAVCRRITGDPTDALDALQEAMVAIVRGLPRFDGRSRVSTWMYRVTTNCCLDELRRRRRRPTDPLPELEEAPPGGAPDVDEAVAVRTDVDAALAALPPEFRAPVVLRDVVGHDYAEIAAILEIPPGTVRSRIARGRRALARDLGNQTPSPDRPSLRP</sequence>
<dbReference type="PANTHER" id="PTHR43133:SF8">
    <property type="entry name" value="RNA POLYMERASE SIGMA FACTOR HI_1459-RELATED"/>
    <property type="match status" value="1"/>
</dbReference>
<dbReference type="PANTHER" id="PTHR43133">
    <property type="entry name" value="RNA POLYMERASE ECF-TYPE SIGMA FACTO"/>
    <property type="match status" value="1"/>
</dbReference>
<proteinExistence type="inferred from homology"/>
<keyword evidence="3" id="KW-0731">Sigma factor</keyword>
<dbReference type="Gene3D" id="1.10.1740.10">
    <property type="match status" value="1"/>
</dbReference>
<dbReference type="InterPro" id="IPR014284">
    <property type="entry name" value="RNA_pol_sigma-70_dom"/>
</dbReference>
<dbReference type="InterPro" id="IPR039425">
    <property type="entry name" value="RNA_pol_sigma-70-like"/>
</dbReference>
<dbReference type="SUPFAM" id="SSF88659">
    <property type="entry name" value="Sigma3 and sigma4 domains of RNA polymerase sigma factors"/>
    <property type="match status" value="1"/>
</dbReference>
<dbReference type="GO" id="GO:0016987">
    <property type="term" value="F:sigma factor activity"/>
    <property type="evidence" value="ECO:0007669"/>
    <property type="project" value="UniProtKB-KW"/>
</dbReference>
<keyword evidence="4" id="KW-0238">DNA-binding</keyword>
<dbReference type="AlphaFoldDB" id="A0AAE9Y5T1"/>
<dbReference type="InterPro" id="IPR013324">
    <property type="entry name" value="RNA_pol_sigma_r3/r4-like"/>
</dbReference>
<evidence type="ECO:0000256" key="4">
    <source>
        <dbReference type="ARBA" id="ARBA00023125"/>
    </source>
</evidence>
<evidence type="ECO:0000313" key="9">
    <source>
        <dbReference type="Proteomes" id="UP001216390"/>
    </source>
</evidence>
<dbReference type="NCBIfam" id="TIGR02937">
    <property type="entry name" value="sigma70-ECF"/>
    <property type="match status" value="1"/>
</dbReference>
<protein>
    <submittedName>
        <fullName evidence="8">Sigma-70 family RNA polymerase sigma factor</fullName>
    </submittedName>
</protein>
<evidence type="ECO:0000259" key="7">
    <source>
        <dbReference type="Pfam" id="PF08281"/>
    </source>
</evidence>
<dbReference type="SUPFAM" id="SSF88946">
    <property type="entry name" value="Sigma2 domain of RNA polymerase sigma factors"/>
    <property type="match status" value="1"/>
</dbReference>
<evidence type="ECO:0000256" key="5">
    <source>
        <dbReference type="ARBA" id="ARBA00023163"/>
    </source>
</evidence>
<dbReference type="Pfam" id="PF04542">
    <property type="entry name" value="Sigma70_r2"/>
    <property type="match status" value="1"/>
</dbReference>
<comment type="similarity">
    <text evidence="1">Belongs to the sigma-70 factor family. ECF subfamily.</text>
</comment>
<feature type="domain" description="RNA polymerase sigma factor 70 region 4 type 2" evidence="7">
    <location>
        <begin position="129"/>
        <end position="180"/>
    </location>
</feature>
<feature type="domain" description="RNA polymerase sigma-70 region 2" evidence="6">
    <location>
        <begin position="33"/>
        <end position="101"/>
    </location>
</feature>
<dbReference type="InterPro" id="IPR007627">
    <property type="entry name" value="RNA_pol_sigma70_r2"/>
</dbReference>
<dbReference type="InterPro" id="IPR013325">
    <property type="entry name" value="RNA_pol_sigma_r2"/>
</dbReference>
<evidence type="ECO:0000256" key="1">
    <source>
        <dbReference type="ARBA" id="ARBA00010641"/>
    </source>
</evidence>
<gene>
    <name evidence="8" type="ORF">PO878_21640</name>
</gene>
<dbReference type="Pfam" id="PF08281">
    <property type="entry name" value="Sigma70_r4_2"/>
    <property type="match status" value="1"/>
</dbReference>
<evidence type="ECO:0000256" key="3">
    <source>
        <dbReference type="ARBA" id="ARBA00023082"/>
    </source>
</evidence>
<keyword evidence="5" id="KW-0804">Transcription</keyword>
<accession>A0AAE9Y5T1</accession>
<name>A0AAE9Y5T1_9ACTN</name>
<dbReference type="InterPro" id="IPR036388">
    <property type="entry name" value="WH-like_DNA-bd_sf"/>
</dbReference>
<dbReference type="CDD" id="cd06171">
    <property type="entry name" value="Sigma70_r4"/>
    <property type="match status" value="1"/>
</dbReference>
<dbReference type="GO" id="GO:0006352">
    <property type="term" value="P:DNA-templated transcription initiation"/>
    <property type="evidence" value="ECO:0007669"/>
    <property type="project" value="InterPro"/>
</dbReference>
<dbReference type="Proteomes" id="UP001216390">
    <property type="component" value="Chromosome"/>
</dbReference>
<dbReference type="EMBL" id="CP116942">
    <property type="protein sequence ID" value="WCO67095.1"/>
    <property type="molecule type" value="Genomic_DNA"/>
</dbReference>
<keyword evidence="2" id="KW-0805">Transcription regulation</keyword>
<evidence type="ECO:0000259" key="6">
    <source>
        <dbReference type="Pfam" id="PF04542"/>
    </source>
</evidence>
<dbReference type="GO" id="GO:0003677">
    <property type="term" value="F:DNA binding"/>
    <property type="evidence" value="ECO:0007669"/>
    <property type="project" value="UniProtKB-KW"/>
</dbReference>
<dbReference type="Gene3D" id="1.10.10.10">
    <property type="entry name" value="Winged helix-like DNA-binding domain superfamily/Winged helix DNA-binding domain"/>
    <property type="match status" value="1"/>
</dbReference>